<keyword evidence="4" id="KW-1015">Disulfide bond</keyword>
<evidence type="ECO:0000256" key="1">
    <source>
        <dbReference type="ARBA" id="ARBA00005791"/>
    </source>
</evidence>
<evidence type="ECO:0000256" key="4">
    <source>
        <dbReference type="ARBA" id="ARBA00023157"/>
    </source>
</evidence>
<dbReference type="Gene3D" id="3.40.30.10">
    <property type="entry name" value="Glutaredoxin"/>
    <property type="match status" value="1"/>
</dbReference>
<comment type="caution">
    <text evidence="8">The sequence shown here is derived from an EMBL/GenBank/DDBJ whole genome shotgun (WGS) entry which is preliminary data.</text>
</comment>
<keyword evidence="3" id="KW-0560">Oxidoreductase</keyword>
<dbReference type="InterPro" id="IPR012336">
    <property type="entry name" value="Thioredoxin-like_fold"/>
</dbReference>
<evidence type="ECO:0000259" key="7">
    <source>
        <dbReference type="PROSITE" id="PS51352"/>
    </source>
</evidence>
<keyword evidence="2" id="KW-0732">Signal</keyword>
<evidence type="ECO:0000256" key="3">
    <source>
        <dbReference type="ARBA" id="ARBA00023002"/>
    </source>
</evidence>
<feature type="domain" description="Thioredoxin" evidence="7">
    <location>
        <begin position="33"/>
        <end position="245"/>
    </location>
</feature>
<dbReference type="InterPro" id="IPR013766">
    <property type="entry name" value="Thioredoxin_domain"/>
</dbReference>
<evidence type="ECO:0000313" key="9">
    <source>
        <dbReference type="Proteomes" id="UP000179233"/>
    </source>
</evidence>
<accession>A0A1G1VQZ9</accession>
<feature type="region of interest" description="Disordered" evidence="6">
    <location>
        <begin position="36"/>
        <end position="61"/>
    </location>
</feature>
<evidence type="ECO:0000256" key="5">
    <source>
        <dbReference type="ARBA" id="ARBA00023284"/>
    </source>
</evidence>
<evidence type="ECO:0000256" key="2">
    <source>
        <dbReference type="ARBA" id="ARBA00022729"/>
    </source>
</evidence>
<proteinExistence type="inferred from homology"/>
<gene>
    <name evidence="8" type="ORF">A2786_00250</name>
</gene>
<protein>
    <recommendedName>
        <fullName evidence="7">Thioredoxin domain-containing protein</fullName>
    </recommendedName>
</protein>
<name>A0A1G1VQZ9_9BACT</name>
<comment type="similarity">
    <text evidence="1">Belongs to the thioredoxin family. DsbA subfamily.</text>
</comment>
<dbReference type="PANTHER" id="PTHR13887">
    <property type="entry name" value="GLUTATHIONE S-TRANSFERASE KAPPA"/>
    <property type="match status" value="1"/>
</dbReference>
<dbReference type="AlphaFoldDB" id="A0A1G1VQZ9"/>
<dbReference type="EMBL" id="MHCJ01000006">
    <property type="protein sequence ID" value="OGY17744.1"/>
    <property type="molecule type" value="Genomic_DNA"/>
</dbReference>
<keyword evidence="5" id="KW-0676">Redox-active center</keyword>
<reference evidence="8 9" key="1">
    <citation type="journal article" date="2016" name="Nat. Commun.">
        <title>Thousands of microbial genomes shed light on interconnected biogeochemical processes in an aquifer system.</title>
        <authorList>
            <person name="Anantharaman K."/>
            <person name="Brown C.T."/>
            <person name="Hug L.A."/>
            <person name="Sharon I."/>
            <person name="Castelle C.J."/>
            <person name="Probst A.J."/>
            <person name="Thomas B.C."/>
            <person name="Singh A."/>
            <person name="Wilkins M.J."/>
            <person name="Karaoz U."/>
            <person name="Brodie E.L."/>
            <person name="Williams K.H."/>
            <person name="Hubbard S.S."/>
            <person name="Banfield J.F."/>
        </authorList>
    </citation>
    <scope>NUCLEOTIDE SEQUENCE [LARGE SCALE GENOMIC DNA]</scope>
</reference>
<feature type="compositionally biased region" description="Polar residues" evidence="6">
    <location>
        <begin position="39"/>
        <end position="61"/>
    </location>
</feature>
<dbReference type="Pfam" id="PF13462">
    <property type="entry name" value="Thioredoxin_4"/>
    <property type="match status" value="1"/>
</dbReference>
<dbReference type="SUPFAM" id="SSF52833">
    <property type="entry name" value="Thioredoxin-like"/>
    <property type="match status" value="1"/>
</dbReference>
<evidence type="ECO:0000313" key="8">
    <source>
        <dbReference type="EMBL" id="OGY17744.1"/>
    </source>
</evidence>
<evidence type="ECO:0000256" key="6">
    <source>
        <dbReference type="SAM" id="MobiDB-lite"/>
    </source>
</evidence>
<dbReference type="InterPro" id="IPR036249">
    <property type="entry name" value="Thioredoxin-like_sf"/>
</dbReference>
<dbReference type="Proteomes" id="UP000179233">
    <property type="component" value="Unassembled WGS sequence"/>
</dbReference>
<dbReference type="PROSITE" id="PS51352">
    <property type="entry name" value="THIOREDOXIN_2"/>
    <property type="match status" value="1"/>
</dbReference>
<organism evidence="8 9">
    <name type="scientific">Candidatus Chisholmbacteria bacterium RIFCSPHIGHO2_01_FULL_52_32</name>
    <dbReference type="NCBI Taxonomy" id="1797591"/>
    <lineage>
        <taxon>Bacteria</taxon>
        <taxon>Candidatus Chisholmiibacteriota</taxon>
    </lineage>
</organism>
<sequence length="245" mass="26583">MKIPVKLLPLLVGLLIVVVFLLGRYQGQVELLKKGGSPAGSSVQTPGAQNQQVGSAQPQASETLSEEQWQRVISESAVSQGKDGARVTIVEFTDYQCPYCKRHFDETLPQIEKDYIQTGKVKYLVRDFPLPNHPNAPSAAQLARCAGDQGKYWEMHDLLFGKQEEWSTGDPTDAFLGFGSSLGLNGGELSACLKDGTHQDQVLKDVALAQELGIGGTPGFYINGKILVGAMPFANFKSMIDQALQ</sequence>
<dbReference type="PANTHER" id="PTHR13887:SF14">
    <property type="entry name" value="DISULFIDE BOND FORMATION PROTEIN D"/>
    <property type="match status" value="1"/>
</dbReference>
<dbReference type="GO" id="GO:0016491">
    <property type="term" value="F:oxidoreductase activity"/>
    <property type="evidence" value="ECO:0007669"/>
    <property type="project" value="UniProtKB-KW"/>
</dbReference>